<gene>
    <name evidence="2" type="ORF">ACFSCX_08965</name>
</gene>
<proteinExistence type="predicted"/>
<dbReference type="Proteomes" id="UP001597214">
    <property type="component" value="Unassembled WGS sequence"/>
</dbReference>
<accession>A0ABW4LNY2</accession>
<dbReference type="PANTHER" id="PTHR40078:SF1">
    <property type="entry name" value="INTEGRAL MEMBRANE PROTEIN"/>
    <property type="match status" value="1"/>
</dbReference>
<protein>
    <submittedName>
        <fullName evidence="2">YitT family protein</fullName>
    </submittedName>
</protein>
<feature type="transmembrane region" description="Helical" evidence="1">
    <location>
        <begin position="46"/>
        <end position="73"/>
    </location>
</feature>
<keyword evidence="1" id="KW-0812">Transmembrane</keyword>
<keyword evidence="3" id="KW-1185">Reference proteome</keyword>
<organism evidence="2 3">
    <name type="scientific">Bacillus salitolerans</name>
    <dbReference type="NCBI Taxonomy" id="1437434"/>
    <lineage>
        <taxon>Bacteria</taxon>
        <taxon>Bacillati</taxon>
        <taxon>Bacillota</taxon>
        <taxon>Bacilli</taxon>
        <taxon>Bacillales</taxon>
        <taxon>Bacillaceae</taxon>
        <taxon>Bacillus</taxon>
    </lineage>
</organism>
<dbReference type="InterPro" id="IPR038750">
    <property type="entry name" value="YczE/YyaS-like"/>
</dbReference>
<evidence type="ECO:0000313" key="2">
    <source>
        <dbReference type="EMBL" id="MFD1736697.1"/>
    </source>
</evidence>
<keyword evidence="1" id="KW-1133">Transmembrane helix</keyword>
<name>A0ABW4LNY2_9BACI</name>
<feature type="transmembrane region" description="Helical" evidence="1">
    <location>
        <begin position="85"/>
        <end position="105"/>
    </location>
</feature>
<sequence length="221" mass="24399">MKRENKAPIQYSASKWLIFLLGLLVMAFGIVLMIKADIGSAPWDVFHIGLFIQFGLTIGSWSIIVGFFVLMIGSLMSKAWPQLGAFLNMLLVGVFIDLFMMLPFLVTPQSLMGQVMMLLVGIVIIGYGIGLYISAKCGAGPRDMLMLVLTKKTGWKVQHIRLFMEVIVLTLGYFMGGPIFIGTIIFCITIGPIVGITLPQCEKAVEKILKPTLDHPVRAEM</sequence>
<dbReference type="PANTHER" id="PTHR40078">
    <property type="entry name" value="INTEGRAL MEMBRANE PROTEIN-RELATED"/>
    <property type="match status" value="1"/>
</dbReference>
<comment type="caution">
    <text evidence="2">The sequence shown here is derived from an EMBL/GenBank/DDBJ whole genome shotgun (WGS) entry which is preliminary data.</text>
</comment>
<evidence type="ECO:0000313" key="3">
    <source>
        <dbReference type="Proteomes" id="UP001597214"/>
    </source>
</evidence>
<dbReference type="EMBL" id="JBHUEM010000009">
    <property type="protein sequence ID" value="MFD1736697.1"/>
    <property type="molecule type" value="Genomic_DNA"/>
</dbReference>
<dbReference type="RefSeq" id="WP_377927859.1">
    <property type="nucleotide sequence ID" value="NZ_JBHUEM010000009.1"/>
</dbReference>
<dbReference type="Pfam" id="PF19700">
    <property type="entry name" value="DUF6198"/>
    <property type="match status" value="1"/>
</dbReference>
<reference evidence="3" key="1">
    <citation type="journal article" date="2019" name="Int. J. Syst. Evol. Microbiol.">
        <title>The Global Catalogue of Microorganisms (GCM) 10K type strain sequencing project: providing services to taxonomists for standard genome sequencing and annotation.</title>
        <authorList>
            <consortium name="The Broad Institute Genomics Platform"/>
            <consortium name="The Broad Institute Genome Sequencing Center for Infectious Disease"/>
            <person name="Wu L."/>
            <person name="Ma J."/>
        </authorList>
    </citation>
    <scope>NUCLEOTIDE SEQUENCE [LARGE SCALE GENOMIC DNA]</scope>
    <source>
        <strain evidence="3">CCUG 49339</strain>
    </source>
</reference>
<evidence type="ECO:0000256" key="1">
    <source>
        <dbReference type="SAM" id="Phobius"/>
    </source>
</evidence>
<keyword evidence="1" id="KW-0472">Membrane</keyword>
<feature type="transmembrane region" description="Helical" evidence="1">
    <location>
        <begin position="16"/>
        <end position="34"/>
    </location>
</feature>
<feature type="transmembrane region" description="Helical" evidence="1">
    <location>
        <begin position="111"/>
        <end position="133"/>
    </location>
</feature>